<accession>T5AD41</accession>
<dbReference type="Pfam" id="PF07690">
    <property type="entry name" value="MFS_1"/>
    <property type="match status" value="1"/>
</dbReference>
<sequence length="592" mass="62521">MDRDQDEKNGGGQPLLAASCSSATHHLSGQPQHQDQRRPAPNAVDDAAPASWASIPKKRQLALITLARLCEAAATNSLQSYILFQLRSFKLADGSVPSQATLAFQLSLLSAVVAGPQLFTSILWGRLADSRHVGRKGVILVSLAGTGVGSLGMAFAGSFSAVVFWRLAVGLINGNLVVMRTMVKEIVGDEFESRTVLLLPTAFNVGSIIGPLLGGFLADPATSKAEPFSGRDKAAQWLLRWPFALPNVFNGVCLVACAALLAFGLEETLEGVRVRPARILSKWAETLFRKRSQPCYRKLAEEGEPDGPAGSASSHGSREKRGPLMRVWTPRLAMTLLARALLMMHVGAYPSLLLAFISTPRYDASSAGDKTTASANDSLVVPPDYHPSAPFTFTGGLSFKPSGIAMALTIRGIGGLVLQLLFFPRLKSALGTIRLYRYSLLLFPLSYLVTPYLATISSSTSPPLPAAGALLWTAIALVLTIQTMARSFALPSGTMLLNAASPNRAALGTVNGIGQSVSAAARTAGPLLAGWLYGVGLGHGVVGVAWWAFAAVAVSAAVAGGWVTTEDGVKSGQGKKRRAQGDTRHDAEQRLC</sequence>
<feature type="domain" description="Major facilitator superfamily (MFS) profile" evidence="8">
    <location>
        <begin position="60"/>
        <end position="568"/>
    </location>
</feature>
<evidence type="ECO:0000256" key="5">
    <source>
        <dbReference type="ARBA" id="ARBA00023136"/>
    </source>
</evidence>
<evidence type="ECO:0000256" key="7">
    <source>
        <dbReference type="SAM" id="Phobius"/>
    </source>
</evidence>
<feature type="transmembrane region" description="Helical" evidence="7">
    <location>
        <begin position="435"/>
        <end position="454"/>
    </location>
</feature>
<feature type="transmembrane region" description="Helical" evidence="7">
    <location>
        <begin position="466"/>
        <end position="485"/>
    </location>
</feature>
<feature type="transmembrane region" description="Helical" evidence="7">
    <location>
        <begin position="403"/>
        <end position="423"/>
    </location>
</feature>
<dbReference type="AlphaFoldDB" id="T5AD41"/>
<dbReference type="Gene3D" id="1.20.1250.20">
    <property type="entry name" value="MFS general substrate transporter like domains"/>
    <property type="match status" value="1"/>
</dbReference>
<dbReference type="PROSITE" id="PS50850">
    <property type="entry name" value="MFS"/>
    <property type="match status" value="1"/>
</dbReference>
<dbReference type="InterPro" id="IPR020846">
    <property type="entry name" value="MFS_dom"/>
</dbReference>
<evidence type="ECO:0000256" key="1">
    <source>
        <dbReference type="ARBA" id="ARBA00004141"/>
    </source>
</evidence>
<gene>
    <name evidence="9" type="ORF">OCS_04654</name>
</gene>
<dbReference type="EMBL" id="KE653233">
    <property type="protein sequence ID" value="EQK99636.1"/>
    <property type="molecule type" value="Genomic_DNA"/>
</dbReference>
<organism evidence="9 10">
    <name type="scientific">Ophiocordyceps sinensis (strain Co18 / CGMCC 3.14243)</name>
    <name type="common">Yarsagumba caterpillar fungus</name>
    <name type="synonym">Hirsutella sinensis</name>
    <dbReference type="NCBI Taxonomy" id="911162"/>
    <lineage>
        <taxon>Eukaryota</taxon>
        <taxon>Fungi</taxon>
        <taxon>Dikarya</taxon>
        <taxon>Ascomycota</taxon>
        <taxon>Pezizomycotina</taxon>
        <taxon>Sordariomycetes</taxon>
        <taxon>Hypocreomycetidae</taxon>
        <taxon>Hypocreales</taxon>
        <taxon>Ophiocordycipitaceae</taxon>
        <taxon>Ophiocordyceps</taxon>
    </lineage>
</organism>
<dbReference type="GO" id="GO:0016020">
    <property type="term" value="C:membrane"/>
    <property type="evidence" value="ECO:0007669"/>
    <property type="project" value="UniProtKB-SubCell"/>
</dbReference>
<keyword evidence="2" id="KW-0813">Transport</keyword>
<dbReference type="OrthoDB" id="10262656at2759"/>
<evidence type="ECO:0000256" key="6">
    <source>
        <dbReference type="SAM" id="MobiDB-lite"/>
    </source>
</evidence>
<feature type="transmembrane region" description="Helical" evidence="7">
    <location>
        <begin position="163"/>
        <end position="183"/>
    </location>
</feature>
<feature type="compositionally biased region" description="Basic and acidic residues" evidence="6">
    <location>
        <begin position="579"/>
        <end position="592"/>
    </location>
</feature>
<dbReference type="SUPFAM" id="SSF103473">
    <property type="entry name" value="MFS general substrate transporter"/>
    <property type="match status" value="1"/>
</dbReference>
<keyword evidence="4 7" id="KW-1133">Transmembrane helix</keyword>
<dbReference type="eggNOG" id="KOG2615">
    <property type="taxonomic scope" value="Eukaryota"/>
</dbReference>
<feature type="transmembrane region" description="Helical" evidence="7">
    <location>
        <begin position="102"/>
        <end position="125"/>
    </location>
</feature>
<evidence type="ECO:0000313" key="9">
    <source>
        <dbReference type="EMBL" id="EQK99636.1"/>
    </source>
</evidence>
<dbReference type="HOGENOM" id="CLU_001265_54_5_1"/>
<dbReference type="InterPro" id="IPR011701">
    <property type="entry name" value="MFS"/>
</dbReference>
<dbReference type="InterPro" id="IPR036259">
    <property type="entry name" value="MFS_trans_sf"/>
</dbReference>
<feature type="compositionally biased region" description="Low complexity" evidence="6">
    <location>
        <begin position="39"/>
        <end position="49"/>
    </location>
</feature>
<dbReference type="Proteomes" id="UP000019374">
    <property type="component" value="Unassembled WGS sequence"/>
</dbReference>
<protein>
    <submittedName>
        <fullName evidence="9">MFS transporter</fullName>
    </submittedName>
</protein>
<evidence type="ECO:0000256" key="2">
    <source>
        <dbReference type="ARBA" id="ARBA00022448"/>
    </source>
</evidence>
<evidence type="ECO:0000259" key="8">
    <source>
        <dbReference type="PROSITE" id="PS50850"/>
    </source>
</evidence>
<feature type="region of interest" description="Disordered" evidence="6">
    <location>
        <begin position="1"/>
        <end position="49"/>
    </location>
</feature>
<evidence type="ECO:0000313" key="10">
    <source>
        <dbReference type="Proteomes" id="UP000019374"/>
    </source>
</evidence>
<name>T5AD41_OPHSC</name>
<feature type="region of interest" description="Disordered" evidence="6">
    <location>
        <begin position="567"/>
        <end position="592"/>
    </location>
</feature>
<dbReference type="PANTHER" id="PTHR23504:SF6">
    <property type="entry name" value="MULTIDRUG TRANSPORTER, PUTATIVE (AFU_ORTHOLOGUE AFUA_4G08740)-RELATED"/>
    <property type="match status" value="1"/>
</dbReference>
<dbReference type="PANTHER" id="PTHR23504">
    <property type="entry name" value="MAJOR FACILITATOR SUPERFAMILY DOMAIN-CONTAINING PROTEIN 10"/>
    <property type="match status" value="1"/>
</dbReference>
<keyword evidence="3 7" id="KW-0812">Transmembrane</keyword>
<feature type="transmembrane region" description="Helical" evidence="7">
    <location>
        <begin position="238"/>
        <end position="265"/>
    </location>
</feature>
<feature type="region of interest" description="Disordered" evidence="6">
    <location>
        <begin position="300"/>
        <end position="320"/>
    </location>
</feature>
<feature type="compositionally biased region" description="Polar residues" evidence="6">
    <location>
        <begin position="19"/>
        <end position="33"/>
    </location>
</feature>
<reference evidence="9 10" key="1">
    <citation type="journal article" date="2013" name="Chin. Sci. Bull.">
        <title>Genome survey uncovers the secrets of sex and lifestyle in caterpillar fungus.</title>
        <authorList>
            <person name="Hu X."/>
            <person name="Zhang Y."/>
            <person name="Xiao G."/>
            <person name="Zheng P."/>
            <person name="Xia Y."/>
            <person name="Zhang X."/>
            <person name="St Leger R.J."/>
            <person name="Liu X."/>
            <person name="Wang C."/>
        </authorList>
    </citation>
    <scope>NUCLEOTIDE SEQUENCE [LARGE SCALE GENOMIC DNA]</scope>
    <source>
        <strain evidence="10">Co18 / CGMCC 3.14243</strain>
        <tissue evidence="9">Fruit-body</tissue>
    </source>
</reference>
<evidence type="ECO:0000256" key="4">
    <source>
        <dbReference type="ARBA" id="ARBA00022989"/>
    </source>
</evidence>
<comment type="subcellular location">
    <subcellularLocation>
        <location evidence="1">Membrane</location>
        <topology evidence="1">Multi-pass membrane protein</topology>
    </subcellularLocation>
</comment>
<dbReference type="PROSITE" id="PS51257">
    <property type="entry name" value="PROKAR_LIPOPROTEIN"/>
    <property type="match status" value="1"/>
</dbReference>
<dbReference type="GO" id="GO:0022857">
    <property type="term" value="F:transmembrane transporter activity"/>
    <property type="evidence" value="ECO:0007669"/>
    <property type="project" value="InterPro"/>
</dbReference>
<feature type="transmembrane region" description="Helical" evidence="7">
    <location>
        <begin position="195"/>
        <end position="218"/>
    </location>
</feature>
<feature type="transmembrane region" description="Helical" evidence="7">
    <location>
        <begin position="61"/>
        <end position="82"/>
    </location>
</feature>
<evidence type="ECO:0000256" key="3">
    <source>
        <dbReference type="ARBA" id="ARBA00022692"/>
    </source>
</evidence>
<feature type="transmembrane region" description="Helical" evidence="7">
    <location>
        <begin position="137"/>
        <end position="157"/>
    </location>
</feature>
<proteinExistence type="predicted"/>
<feature type="transmembrane region" description="Helical" evidence="7">
    <location>
        <begin position="336"/>
        <end position="357"/>
    </location>
</feature>
<keyword evidence="5 7" id="KW-0472">Membrane</keyword>